<dbReference type="PANTHER" id="PTHR45138:SF9">
    <property type="entry name" value="DIGUANYLATE CYCLASE DGCM-RELATED"/>
    <property type="match status" value="1"/>
</dbReference>
<dbReference type="InterPro" id="IPR043128">
    <property type="entry name" value="Rev_trsase/Diguanyl_cyclase"/>
</dbReference>
<accession>A0A1M6WM96</accession>
<dbReference type="Pfam" id="PF00990">
    <property type="entry name" value="GGDEF"/>
    <property type="match status" value="1"/>
</dbReference>
<keyword evidence="3" id="KW-1185">Reference proteome</keyword>
<dbReference type="InterPro" id="IPR029787">
    <property type="entry name" value="Nucleotide_cyclase"/>
</dbReference>
<organism evidence="2 3">
    <name type="scientific">Desulforamulus aeronauticus DSM 10349</name>
    <dbReference type="NCBI Taxonomy" id="1121421"/>
    <lineage>
        <taxon>Bacteria</taxon>
        <taxon>Bacillati</taxon>
        <taxon>Bacillota</taxon>
        <taxon>Clostridia</taxon>
        <taxon>Eubacteriales</taxon>
        <taxon>Peptococcaceae</taxon>
        <taxon>Desulforamulus</taxon>
    </lineage>
</organism>
<dbReference type="SMART" id="SM00267">
    <property type="entry name" value="GGDEF"/>
    <property type="match status" value="1"/>
</dbReference>
<protein>
    <submittedName>
        <fullName evidence="2">Diguanylate cyclase (GGDEF) domain-containing protein</fullName>
    </submittedName>
</protein>
<dbReference type="CDD" id="cd01949">
    <property type="entry name" value="GGDEF"/>
    <property type="match status" value="1"/>
</dbReference>
<evidence type="ECO:0000259" key="1">
    <source>
        <dbReference type="PROSITE" id="PS50887"/>
    </source>
</evidence>
<evidence type="ECO:0000313" key="2">
    <source>
        <dbReference type="EMBL" id="SHK94831.1"/>
    </source>
</evidence>
<reference evidence="3" key="1">
    <citation type="submission" date="2016-11" db="EMBL/GenBank/DDBJ databases">
        <authorList>
            <person name="Varghese N."/>
            <person name="Submissions S."/>
        </authorList>
    </citation>
    <scope>NUCLEOTIDE SEQUENCE [LARGE SCALE GENOMIC DNA]</scope>
    <source>
        <strain evidence="3">DSM 10349</strain>
    </source>
</reference>
<dbReference type="GO" id="GO:0052621">
    <property type="term" value="F:diguanylate cyclase activity"/>
    <property type="evidence" value="ECO:0007669"/>
    <property type="project" value="TreeGrafter"/>
</dbReference>
<dbReference type="AlphaFoldDB" id="A0A1M6WM96"/>
<dbReference type="EMBL" id="FRAR01000032">
    <property type="protein sequence ID" value="SHK94831.1"/>
    <property type="molecule type" value="Genomic_DNA"/>
</dbReference>
<feature type="domain" description="GGDEF" evidence="1">
    <location>
        <begin position="166"/>
        <end position="300"/>
    </location>
</feature>
<dbReference type="Proteomes" id="UP000183997">
    <property type="component" value="Unassembled WGS sequence"/>
</dbReference>
<dbReference type="STRING" id="1121421.SAMN02745123_03692"/>
<name>A0A1M6WM96_9FIRM</name>
<dbReference type="InterPro" id="IPR050469">
    <property type="entry name" value="Diguanylate_Cyclase"/>
</dbReference>
<dbReference type="Gene3D" id="3.30.70.270">
    <property type="match status" value="1"/>
</dbReference>
<dbReference type="PANTHER" id="PTHR45138">
    <property type="entry name" value="REGULATORY COMPONENTS OF SENSORY TRANSDUCTION SYSTEM"/>
    <property type="match status" value="1"/>
</dbReference>
<dbReference type="NCBIfam" id="TIGR00254">
    <property type="entry name" value="GGDEF"/>
    <property type="match status" value="1"/>
</dbReference>
<dbReference type="PROSITE" id="PS50887">
    <property type="entry name" value="GGDEF"/>
    <property type="match status" value="1"/>
</dbReference>
<proteinExistence type="predicted"/>
<evidence type="ECO:0000313" key="3">
    <source>
        <dbReference type="Proteomes" id="UP000183997"/>
    </source>
</evidence>
<dbReference type="FunFam" id="3.30.70.270:FF:000001">
    <property type="entry name" value="Diguanylate cyclase domain protein"/>
    <property type="match status" value="1"/>
</dbReference>
<gene>
    <name evidence="2" type="ORF">SAMN02745123_03692</name>
</gene>
<sequence length="301" mass="34525">MGLDHFRIQDLINVISKFHNLFDIVRVVDPVKKRVVDYDERGECGQGSICYDFWKTGMQCNNCVSVRAMTENDTFIKIEYNDNKTFLVMASPVKIGGTSYIVEMFKDITDTEVITILKEKGIMETNSIIAELNEKSVTDELTGIYNRRYINEKLPTDIYNAMLNQKELSVIMLDIDYFKVINDTHGHIVGDTVIKELCKTMKSKIRKNYDWIARYGGEEFLIVLMDANQGVAYKISEKIRLALANKPIKHNDLTIWVTVSAGNYTVEPGVKNYHEVLQAVDKNLYKAKKNGRNRTVSSYCL</sequence>
<dbReference type="SUPFAM" id="SSF55073">
    <property type="entry name" value="Nucleotide cyclase"/>
    <property type="match status" value="1"/>
</dbReference>
<dbReference type="InterPro" id="IPR000160">
    <property type="entry name" value="GGDEF_dom"/>
</dbReference>